<dbReference type="Pfam" id="PF07690">
    <property type="entry name" value="MFS_1"/>
    <property type="match status" value="1"/>
</dbReference>
<keyword evidence="5 6" id="KW-0472">Membrane</keyword>
<evidence type="ECO:0000256" key="6">
    <source>
        <dbReference type="SAM" id="Phobius"/>
    </source>
</evidence>
<evidence type="ECO:0000256" key="2">
    <source>
        <dbReference type="ARBA" id="ARBA00022475"/>
    </source>
</evidence>
<feature type="transmembrane region" description="Helical" evidence="6">
    <location>
        <begin position="144"/>
        <end position="167"/>
    </location>
</feature>
<feature type="transmembrane region" description="Helical" evidence="6">
    <location>
        <begin position="20"/>
        <end position="42"/>
    </location>
</feature>
<feature type="domain" description="Major facilitator superfamily (MFS) profile" evidence="7">
    <location>
        <begin position="1"/>
        <end position="394"/>
    </location>
</feature>
<reference evidence="8 9" key="1">
    <citation type="submission" date="2023-12" db="EMBL/GenBank/DDBJ databases">
        <title>Pseudomonas sp. T5W1.</title>
        <authorList>
            <person name="Maltman C."/>
        </authorList>
    </citation>
    <scope>NUCLEOTIDE SEQUENCE [LARGE SCALE GENOMIC DNA]</scope>
    <source>
        <strain evidence="8 9">T5W1</strain>
    </source>
</reference>
<sequence length="398" mass="41073">MAAVFPLAEAHEQPAHWSGVFAMTLCVFALIASEFMPVSLLTPIAVDLHVSEGLVGQGIAISGAFAVLTSLSIAKLAGALNRKTLLLALTGLMALSGAVVAIAPNYLTYMVGRALIGVVIGGFWSMSVATAMRLVPANHVPKALAIFNGGNALATVIAAPLGSYLGALMGWRGAFFCLVPVAAIAFIWLWISLPSMPAGERTPGAANIFTLLKLRAVALGMAGCAAFFMGQFTLFTYLRPYLETVTQVDVTTLSLILLVIGAAGFIGTLIIGALLRHGLFRTLVTIPLLMAAIALALIPFGSSVVTVAGLLGLWGLVATAAPVGWWSWIAQALPKNAEAGGGLMVAVIQLAIALGSTVGGLLFDSRGYQSTFVTSAGVLVLAALLTFLTSRAPMPRAA</sequence>
<dbReference type="InterPro" id="IPR050189">
    <property type="entry name" value="MFS_Efflux_Transporters"/>
</dbReference>
<evidence type="ECO:0000313" key="8">
    <source>
        <dbReference type="EMBL" id="MEA1604587.1"/>
    </source>
</evidence>
<dbReference type="InterPro" id="IPR020846">
    <property type="entry name" value="MFS_dom"/>
</dbReference>
<feature type="transmembrane region" description="Helical" evidence="6">
    <location>
        <begin position="173"/>
        <end position="193"/>
    </location>
</feature>
<feature type="transmembrane region" description="Helical" evidence="6">
    <location>
        <begin position="307"/>
        <end position="329"/>
    </location>
</feature>
<evidence type="ECO:0000256" key="5">
    <source>
        <dbReference type="ARBA" id="ARBA00023136"/>
    </source>
</evidence>
<keyword evidence="4 6" id="KW-1133">Transmembrane helix</keyword>
<feature type="transmembrane region" description="Helical" evidence="6">
    <location>
        <begin position="282"/>
        <end position="301"/>
    </location>
</feature>
<dbReference type="PROSITE" id="PS50850">
    <property type="entry name" value="MFS"/>
    <property type="match status" value="1"/>
</dbReference>
<keyword evidence="9" id="KW-1185">Reference proteome</keyword>
<evidence type="ECO:0000256" key="1">
    <source>
        <dbReference type="ARBA" id="ARBA00004651"/>
    </source>
</evidence>
<organism evidence="8 9">
    <name type="scientific">Pseudomonas spirodelae</name>
    <dbReference type="NCBI Taxonomy" id="3101751"/>
    <lineage>
        <taxon>Bacteria</taxon>
        <taxon>Pseudomonadati</taxon>
        <taxon>Pseudomonadota</taxon>
        <taxon>Gammaproteobacteria</taxon>
        <taxon>Pseudomonadales</taxon>
        <taxon>Pseudomonadaceae</taxon>
        <taxon>Pseudomonas</taxon>
    </lineage>
</organism>
<proteinExistence type="predicted"/>
<feature type="transmembrane region" description="Helical" evidence="6">
    <location>
        <begin position="341"/>
        <end position="362"/>
    </location>
</feature>
<evidence type="ECO:0000256" key="4">
    <source>
        <dbReference type="ARBA" id="ARBA00022989"/>
    </source>
</evidence>
<accession>A0ABU5P4J7</accession>
<comment type="caution">
    <text evidence="8">The sequence shown here is derived from an EMBL/GenBank/DDBJ whole genome shotgun (WGS) entry which is preliminary data.</text>
</comment>
<dbReference type="SUPFAM" id="SSF103473">
    <property type="entry name" value="MFS general substrate transporter"/>
    <property type="match status" value="1"/>
</dbReference>
<feature type="transmembrane region" description="Helical" evidence="6">
    <location>
        <begin position="368"/>
        <end position="388"/>
    </location>
</feature>
<dbReference type="InterPro" id="IPR011701">
    <property type="entry name" value="MFS"/>
</dbReference>
<feature type="transmembrane region" description="Helical" evidence="6">
    <location>
        <begin position="85"/>
        <end position="104"/>
    </location>
</feature>
<dbReference type="CDD" id="cd17324">
    <property type="entry name" value="MFS_NepI_like"/>
    <property type="match status" value="1"/>
</dbReference>
<dbReference type="Proteomes" id="UP001292571">
    <property type="component" value="Unassembled WGS sequence"/>
</dbReference>
<keyword evidence="2" id="KW-1003">Cell membrane</keyword>
<name>A0ABU5P4J7_9PSED</name>
<feature type="transmembrane region" description="Helical" evidence="6">
    <location>
        <begin position="110"/>
        <end position="132"/>
    </location>
</feature>
<evidence type="ECO:0000313" key="9">
    <source>
        <dbReference type="Proteomes" id="UP001292571"/>
    </source>
</evidence>
<dbReference type="InterPro" id="IPR036259">
    <property type="entry name" value="MFS_trans_sf"/>
</dbReference>
<dbReference type="PANTHER" id="PTHR43124">
    <property type="entry name" value="PURINE EFFLUX PUMP PBUE"/>
    <property type="match status" value="1"/>
</dbReference>
<keyword evidence="3 6" id="KW-0812">Transmembrane</keyword>
<feature type="transmembrane region" description="Helical" evidence="6">
    <location>
        <begin position="54"/>
        <end position="73"/>
    </location>
</feature>
<gene>
    <name evidence="8" type="ORF">SOP97_01985</name>
</gene>
<dbReference type="Gene3D" id="1.20.1250.20">
    <property type="entry name" value="MFS general substrate transporter like domains"/>
    <property type="match status" value="1"/>
</dbReference>
<evidence type="ECO:0000259" key="7">
    <source>
        <dbReference type="PROSITE" id="PS50850"/>
    </source>
</evidence>
<feature type="transmembrane region" description="Helical" evidence="6">
    <location>
        <begin position="214"/>
        <end position="238"/>
    </location>
</feature>
<feature type="transmembrane region" description="Helical" evidence="6">
    <location>
        <begin position="250"/>
        <end position="275"/>
    </location>
</feature>
<dbReference type="EMBL" id="JAYEET010000003">
    <property type="protein sequence ID" value="MEA1604587.1"/>
    <property type="molecule type" value="Genomic_DNA"/>
</dbReference>
<protein>
    <submittedName>
        <fullName evidence="8">MFS transporter</fullName>
    </submittedName>
</protein>
<evidence type="ECO:0000256" key="3">
    <source>
        <dbReference type="ARBA" id="ARBA00022692"/>
    </source>
</evidence>
<comment type="subcellular location">
    <subcellularLocation>
        <location evidence="1">Cell membrane</location>
        <topology evidence="1">Multi-pass membrane protein</topology>
    </subcellularLocation>
</comment>
<dbReference type="PANTHER" id="PTHR43124:SF5">
    <property type="entry name" value="PURINE RIBONUCLEOSIDE EFFLUX PUMP NEPI"/>
    <property type="match status" value="1"/>
</dbReference>